<evidence type="ECO:0000256" key="1">
    <source>
        <dbReference type="ARBA" id="ARBA00004123"/>
    </source>
</evidence>
<dbReference type="AlphaFoldDB" id="A0A6G0TUZ5"/>
<feature type="transmembrane region" description="Helical" evidence="8">
    <location>
        <begin position="12"/>
        <end position="33"/>
    </location>
</feature>
<comment type="similarity">
    <text evidence="2">Belongs to the ORC4 family.</text>
</comment>
<evidence type="ECO:0000256" key="7">
    <source>
        <dbReference type="ARBA" id="ARBA00046777"/>
    </source>
</evidence>
<evidence type="ECO:0000256" key="8">
    <source>
        <dbReference type="SAM" id="Phobius"/>
    </source>
</evidence>
<comment type="caution">
    <text evidence="10">The sequence shown here is derived from an EMBL/GenBank/DDBJ whole genome shotgun (WGS) entry which is preliminary data.</text>
</comment>
<evidence type="ECO:0000256" key="6">
    <source>
        <dbReference type="ARBA" id="ARBA00023242"/>
    </source>
</evidence>
<dbReference type="InterPro" id="IPR003593">
    <property type="entry name" value="AAA+_ATPase"/>
</dbReference>
<dbReference type="EMBL" id="VYZN01000014">
    <property type="protein sequence ID" value="KAE9539424.1"/>
    <property type="molecule type" value="Genomic_DNA"/>
</dbReference>
<keyword evidence="8" id="KW-0812">Transmembrane</keyword>
<evidence type="ECO:0000313" key="11">
    <source>
        <dbReference type="Proteomes" id="UP000475862"/>
    </source>
</evidence>
<dbReference type="CDD" id="cd00009">
    <property type="entry name" value="AAA"/>
    <property type="match status" value="1"/>
</dbReference>
<dbReference type="InterPro" id="IPR027417">
    <property type="entry name" value="P-loop_NTPase"/>
</dbReference>
<gene>
    <name evidence="10" type="ORF">AGLY_004676</name>
</gene>
<feature type="domain" description="AAA+ ATPase" evidence="9">
    <location>
        <begin position="351"/>
        <end position="507"/>
    </location>
</feature>
<proteinExistence type="inferred from homology"/>
<keyword evidence="5" id="KW-0238">DNA-binding</keyword>
<evidence type="ECO:0000259" key="9">
    <source>
        <dbReference type="SMART" id="SM00382"/>
    </source>
</evidence>
<dbReference type="Proteomes" id="UP000475862">
    <property type="component" value="Unassembled WGS sequence"/>
</dbReference>
<dbReference type="Pfam" id="PF14629">
    <property type="entry name" value="ORC4_C"/>
    <property type="match status" value="1"/>
</dbReference>
<organism evidence="10 11">
    <name type="scientific">Aphis glycines</name>
    <name type="common">Soybean aphid</name>
    <dbReference type="NCBI Taxonomy" id="307491"/>
    <lineage>
        <taxon>Eukaryota</taxon>
        <taxon>Metazoa</taxon>
        <taxon>Ecdysozoa</taxon>
        <taxon>Arthropoda</taxon>
        <taxon>Hexapoda</taxon>
        <taxon>Insecta</taxon>
        <taxon>Pterygota</taxon>
        <taxon>Neoptera</taxon>
        <taxon>Paraneoptera</taxon>
        <taxon>Hemiptera</taxon>
        <taxon>Sternorrhyncha</taxon>
        <taxon>Aphidomorpha</taxon>
        <taxon>Aphidoidea</taxon>
        <taxon>Aphididae</taxon>
        <taxon>Aphidini</taxon>
        <taxon>Aphis</taxon>
        <taxon>Aphis</taxon>
    </lineage>
</organism>
<protein>
    <recommendedName>
        <fullName evidence="3">Origin recognition complex subunit 4</fullName>
    </recommendedName>
</protein>
<name>A0A6G0TUZ5_APHGL</name>
<dbReference type="Gene3D" id="3.40.50.300">
    <property type="entry name" value="P-loop containing nucleotide triphosphate hydrolases"/>
    <property type="match status" value="1"/>
</dbReference>
<accession>A0A6G0TUZ5</accession>
<dbReference type="GO" id="GO:0006270">
    <property type="term" value="P:DNA replication initiation"/>
    <property type="evidence" value="ECO:0007669"/>
    <property type="project" value="TreeGrafter"/>
</dbReference>
<dbReference type="InterPro" id="IPR003959">
    <property type="entry name" value="ATPase_AAA_core"/>
</dbReference>
<evidence type="ECO:0000256" key="5">
    <source>
        <dbReference type="ARBA" id="ARBA00023125"/>
    </source>
</evidence>
<keyword evidence="6" id="KW-0539">Nucleus</keyword>
<evidence type="ECO:0000256" key="2">
    <source>
        <dbReference type="ARBA" id="ARBA00005334"/>
    </source>
</evidence>
<comment type="subunit">
    <text evidence="7">Component of ORC, a complex composed of at least 6 subunits: ORC1, ORC2, ORC3, ORC4, ORC5 and ORC6. ORC is regulated in a cell-cycle dependent manner. It is sequentially assembled at the exit from anaphase of mitosis and disassembled as cells enter S phase. Interacts with DBF4. Interacts with POLQ.</text>
</comment>
<keyword evidence="8" id="KW-0472">Membrane</keyword>
<sequence length="714" mass="82344">MHGKRLENDNLILILFKIIFIIVSIIPNILSILKVRKTNGTFFCEKYSFLLCLLRPHDSSCECDVVPLIVNNLLTDMTNDVGGIAGILSVIDCDEIVEPGVPHFELQFLFVVKMYTWSHWMCSHHTMMMVMCCRMYMTTHSKYNSRCIMTLTTWRRPTWSTWRWMCCMYTRSLRRLIHENYIISIQRGRIRRKLLSVSRHRTHSRYLFLPISDDVGVDGTGWLIVRLVDSSVRGTDQGVSIRVFPYLHISEFNGENSCGKNKMTFHALRTKTPKARSATDDVGPWWQLSVEVATEVPERERSTIGVTMGFDFGVCIQDIKKKLILNDQLYGFDNEQKELLQIIKKTTDFGESDSVIILGTRGCGKSMLMESVIKSLSPESHTLVLLNGLIHTDDNLALKSIIQQLQMENLDGTFAQGSYADNISFLLDSFRTGNKTASKSIIMVLDKFDMFCSHTNQTLLYNLFDSVQSQQNPLCIIGLTSRIDVIELLEKRVKSRFSHNILMLKPPSETSQLLERLKHSLTISKHCKVKADVLKNWNNIRIENLLKDLFKLSKNYTKLNMLIFMALSNVSKDKMITVEDLTNTYATLFNKDMILVNLLGLSILEFCLIISICHHSVIYNQEPFNFEMIYDRYSKFALRNSTSFVTKRQVVIKAFERISVMQLILPVAAIENKHILKEYRLYKCTVNLDKVKTASNKYYRLPPVILQWIDSNII</sequence>
<keyword evidence="8" id="KW-1133">Transmembrane helix</keyword>
<evidence type="ECO:0000256" key="4">
    <source>
        <dbReference type="ARBA" id="ARBA00022705"/>
    </source>
</evidence>
<dbReference type="PANTHER" id="PTHR12087">
    <property type="entry name" value="ORIGIN RECOGNITION COMPLEX SUBUNIT 4"/>
    <property type="match status" value="1"/>
</dbReference>
<dbReference type="Pfam" id="PF00004">
    <property type="entry name" value="AAA"/>
    <property type="match status" value="1"/>
</dbReference>
<dbReference type="PANTHER" id="PTHR12087:SF0">
    <property type="entry name" value="ORIGIN RECOGNITION COMPLEX SUBUNIT 4"/>
    <property type="match status" value="1"/>
</dbReference>
<dbReference type="SMART" id="SM00382">
    <property type="entry name" value="AAA"/>
    <property type="match status" value="1"/>
</dbReference>
<dbReference type="GO" id="GO:0003688">
    <property type="term" value="F:DNA replication origin binding"/>
    <property type="evidence" value="ECO:0007669"/>
    <property type="project" value="TreeGrafter"/>
</dbReference>
<evidence type="ECO:0000313" key="10">
    <source>
        <dbReference type="EMBL" id="KAE9539424.1"/>
    </source>
</evidence>
<dbReference type="OrthoDB" id="343623at2759"/>
<evidence type="ECO:0000256" key="3">
    <source>
        <dbReference type="ARBA" id="ARBA00019083"/>
    </source>
</evidence>
<dbReference type="InterPro" id="IPR016527">
    <property type="entry name" value="ORC4"/>
</dbReference>
<comment type="subcellular location">
    <subcellularLocation>
        <location evidence="1">Nucleus</location>
    </subcellularLocation>
</comment>
<dbReference type="GO" id="GO:0005664">
    <property type="term" value="C:nuclear origin of replication recognition complex"/>
    <property type="evidence" value="ECO:0007669"/>
    <property type="project" value="TreeGrafter"/>
</dbReference>
<keyword evidence="4" id="KW-0235">DNA replication</keyword>
<reference evidence="10 11" key="1">
    <citation type="submission" date="2019-08" db="EMBL/GenBank/DDBJ databases">
        <title>The genome of the soybean aphid Biotype 1, its phylome, world population structure and adaptation to the North American continent.</title>
        <authorList>
            <person name="Giordano R."/>
            <person name="Donthu R.K."/>
            <person name="Hernandez A.G."/>
            <person name="Wright C.L."/>
            <person name="Zimin A.V."/>
        </authorList>
    </citation>
    <scope>NUCLEOTIDE SEQUENCE [LARGE SCALE GENOMIC DNA]</scope>
    <source>
        <tissue evidence="10">Whole aphids</tissue>
    </source>
</reference>
<keyword evidence="11" id="KW-1185">Reference proteome</keyword>
<dbReference type="SUPFAM" id="SSF52540">
    <property type="entry name" value="P-loop containing nucleoside triphosphate hydrolases"/>
    <property type="match status" value="1"/>
</dbReference>
<dbReference type="InterPro" id="IPR032705">
    <property type="entry name" value="ORC4_C"/>
</dbReference>